<proteinExistence type="predicted"/>
<keyword evidence="2" id="KW-1185">Reference proteome</keyword>
<dbReference type="EMBL" id="LT608328">
    <property type="protein sequence ID" value="SCM56014.1"/>
    <property type="molecule type" value="Genomic_DNA"/>
</dbReference>
<protein>
    <submittedName>
        <fullName evidence="1">Putative secreted protein</fullName>
    </submittedName>
</protein>
<reference evidence="1 2" key="1">
    <citation type="submission" date="2016-08" db="EMBL/GenBank/DDBJ databases">
        <authorList>
            <person name="Seilhamer J.J."/>
        </authorList>
    </citation>
    <scope>NUCLEOTIDE SEQUENCE [LARGE SCALE GENOMIC DNA]</scope>
    <source>
        <strain evidence="1">ING2-E5A</strain>
    </source>
</reference>
<accession>A0A1G4G4T5</accession>
<dbReference type="RefSeq" id="WP_071136174.1">
    <property type="nucleotide sequence ID" value="NZ_JAQVII010000025.1"/>
</dbReference>
<name>A0A1G4G4T5_9BACT</name>
<gene>
    <name evidence="1" type="ORF">ING2E5A_0681</name>
</gene>
<dbReference type="AlphaFoldDB" id="A0A1G4G4T5"/>
<dbReference type="Gene3D" id="2.40.160.170">
    <property type="match status" value="1"/>
</dbReference>
<organism evidence="1 2">
    <name type="scientific">Petrimonas mucosa</name>
    <dbReference type="NCBI Taxonomy" id="1642646"/>
    <lineage>
        <taxon>Bacteria</taxon>
        <taxon>Pseudomonadati</taxon>
        <taxon>Bacteroidota</taxon>
        <taxon>Bacteroidia</taxon>
        <taxon>Bacteroidales</taxon>
        <taxon>Dysgonomonadaceae</taxon>
        <taxon>Petrimonas</taxon>
    </lineage>
</organism>
<dbReference type="KEGG" id="pmuc:ING2E5A_0681"/>
<evidence type="ECO:0000313" key="1">
    <source>
        <dbReference type="EMBL" id="SCM56014.1"/>
    </source>
</evidence>
<dbReference type="Proteomes" id="UP000178485">
    <property type="component" value="Chromosome i"/>
</dbReference>
<sequence length="248" mass="27627">MKKYFISILIFLFISLYGKAQQGTFDSWSIGVNAGLYGVGIQGATSLLPNLKLRAGYDYFNFTQQNVAEFEVDVEYSGYNATASAELSEMELTLPNFKVMLDYYPVENGIFALTAGLYFGQNKATTNGLIRDYQQLSSQLGTTPDLRYEDIVISPNSDGSFYGELGMGSKIKPYVGIGLGRTIPHKRVGFKFELGVVSQGKFQLSSPNMNDAGNDWLNGLIDEMELPVSEQVLKLWPMLNFSLTYRIK</sequence>
<evidence type="ECO:0000313" key="2">
    <source>
        <dbReference type="Proteomes" id="UP000178485"/>
    </source>
</evidence>